<comment type="caution">
    <text evidence="1">The sequence shown here is derived from an EMBL/GenBank/DDBJ whole genome shotgun (WGS) entry which is preliminary data.</text>
</comment>
<protein>
    <recommendedName>
        <fullName evidence="3">Metallo-beta-lactamase domain-containing protein</fullName>
    </recommendedName>
</protein>
<dbReference type="PANTHER" id="PTHR30619:SF1">
    <property type="entry name" value="RECOMBINATION PROTEIN 2"/>
    <property type="match status" value="1"/>
</dbReference>
<sequence>MSIFRVRAIQVEHGDSLLVSYGEVGHLFHMLIDGGPIGSLPTILSVLENERIEGRLRLEVLVVTHYDLDHIQGIIELLNDTPRWLEIGEIWFNGRQHLASADTLGSQEGDALSKLIRSIKIPWNISFGGEDSDGVGGRILQTSDAVTLPGGIGVKVLSPDESGMAALARDWSDPTLPPTESQSVPADILGRKDEWPPKQHSLYGGVAFVSDRSVPNRSSIALLLTYEGKRAVLTGDAYSNVINEGLALHLSDGESVDLLKVSHHGSKGNTDKQLLERLQCKRFLISTSGKTHKHPDHALIARLVARHDSPEIFFNYSEGWPGNWQKRPSNWPVFSPRYPDGTDPFVDVLL</sequence>
<reference evidence="1 2" key="1">
    <citation type="submission" date="2020-04" db="EMBL/GenBank/DDBJ databases">
        <title>Molecular characterization of pseudomonads from Agaricus bisporus reveal novel blotch 2 pathogens in Western Europe.</title>
        <authorList>
            <person name="Taparia T."/>
            <person name="Krijger M."/>
            <person name="Haynes E."/>
            <person name="Elpinstone J.G."/>
            <person name="Noble R."/>
            <person name="Van Der Wolf J."/>
        </authorList>
    </citation>
    <scope>NUCLEOTIDE SEQUENCE [LARGE SCALE GENOMIC DNA]</scope>
    <source>
        <strain evidence="1 2">P7765</strain>
    </source>
</reference>
<evidence type="ECO:0000313" key="1">
    <source>
        <dbReference type="EMBL" id="NWC81886.1"/>
    </source>
</evidence>
<dbReference type="SUPFAM" id="SSF56281">
    <property type="entry name" value="Metallo-hydrolase/oxidoreductase"/>
    <property type="match status" value="1"/>
</dbReference>
<dbReference type="Gene3D" id="3.60.15.10">
    <property type="entry name" value="Ribonuclease Z/Hydroxyacylglutathione hydrolase-like"/>
    <property type="match status" value="1"/>
</dbReference>
<gene>
    <name evidence="1" type="ORF">HX798_16540</name>
</gene>
<dbReference type="InterPro" id="IPR052159">
    <property type="entry name" value="Competence_DNA_uptake"/>
</dbReference>
<evidence type="ECO:0008006" key="3">
    <source>
        <dbReference type="Google" id="ProtNLM"/>
    </source>
</evidence>
<dbReference type="EMBL" id="JACARV010000044">
    <property type="protein sequence ID" value="NWC81886.1"/>
    <property type="molecule type" value="Genomic_DNA"/>
</dbReference>
<name>A0A7Y7ZBK2_PSEPU</name>
<organism evidence="1 2">
    <name type="scientific">Pseudomonas putida</name>
    <name type="common">Arthrobacter siderocapsulatus</name>
    <dbReference type="NCBI Taxonomy" id="303"/>
    <lineage>
        <taxon>Bacteria</taxon>
        <taxon>Pseudomonadati</taxon>
        <taxon>Pseudomonadota</taxon>
        <taxon>Gammaproteobacteria</taxon>
        <taxon>Pseudomonadales</taxon>
        <taxon>Pseudomonadaceae</taxon>
        <taxon>Pseudomonas</taxon>
    </lineage>
</organism>
<accession>A0A7Y7ZBK2</accession>
<evidence type="ECO:0000313" key="2">
    <source>
        <dbReference type="Proteomes" id="UP000542695"/>
    </source>
</evidence>
<dbReference type="RefSeq" id="WP_161872868.1">
    <property type="nucleotide sequence ID" value="NZ_JACARV010000044.1"/>
</dbReference>
<dbReference type="Proteomes" id="UP000542695">
    <property type="component" value="Unassembled WGS sequence"/>
</dbReference>
<dbReference type="AlphaFoldDB" id="A0A7Y7ZBK2"/>
<proteinExistence type="predicted"/>
<dbReference type="PANTHER" id="PTHR30619">
    <property type="entry name" value="DNA INTERNALIZATION/COMPETENCE PROTEIN COMEC/REC2"/>
    <property type="match status" value="1"/>
</dbReference>
<dbReference type="InterPro" id="IPR036866">
    <property type="entry name" value="RibonucZ/Hydroxyglut_hydro"/>
</dbReference>